<keyword evidence="1" id="KW-0812">Transmembrane</keyword>
<dbReference type="Proteomes" id="UP000447434">
    <property type="component" value="Chromosome 1"/>
</dbReference>
<feature type="transmembrane region" description="Helical" evidence="1">
    <location>
        <begin position="12"/>
        <end position="30"/>
    </location>
</feature>
<keyword evidence="3" id="KW-1185">Reference proteome</keyword>
<protein>
    <submittedName>
        <fullName evidence="2">Putative RNA recognition motif domain-containing protein</fullName>
    </submittedName>
</protein>
<evidence type="ECO:0000313" key="2">
    <source>
        <dbReference type="EMBL" id="KAE9620775.1"/>
    </source>
</evidence>
<accession>A0A6A4R1A9</accession>
<keyword evidence="1" id="KW-1133">Transmembrane helix</keyword>
<name>A0A6A4R1A9_LUPAL</name>
<gene>
    <name evidence="2" type="ORF">Lalb_Chr01g0006611</name>
</gene>
<dbReference type="GO" id="GO:0003676">
    <property type="term" value="F:nucleic acid binding"/>
    <property type="evidence" value="ECO:0007669"/>
    <property type="project" value="InterPro"/>
</dbReference>
<dbReference type="EMBL" id="WOCE01000001">
    <property type="protein sequence ID" value="KAE9620775.1"/>
    <property type="molecule type" value="Genomic_DNA"/>
</dbReference>
<keyword evidence="1" id="KW-0472">Membrane</keyword>
<dbReference type="AlphaFoldDB" id="A0A6A4R1A9"/>
<organism evidence="2 3">
    <name type="scientific">Lupinus albus</name>
    <name type="common">White lupine</name>
    <name type="synonym">Lupinus termis</name>
    <dbReference type="NCBI Taxonomy" id="3870"/>
    <lineage>
        <taxon>Eukaryota</taxon>
        <taxon>Viridiplantae</taxon>
        <taxon>Streptophyta</taxon>
        <taxon>Embryophyta</taxon>
        <taxon>Tracheophyta</taxon>
        <taxon>Spermatophyta</taxon>
        <taxon>Magnoliopsida</taxon>
        <taxon>eudicotyledons</taxon>
        <taxon>Gunneridae</taxon>
        <taxon>Pentapetalae</taxon>
        <taxon>rosids</taxon>
        <taxon>fabids</taxon>
        <taxon>Fabales</taxon>
        <taxon>Fabaceae</taxon>
        <taxon>Papilionoideae</taxon>
        <taxon>50 kb inversion clade</taxon>
        <taxon>genistoids sensu lato</taxon>
        <taxon>core genistoids</taxon>
        <taxon>Genisteae</taxon>
        <taxon>Lupinus</taxon>
    </lineage>
</organism>
<evidence type="ECO:0000313" key="3">
    <source>
        <dbReference type="Proteomes" id="UP000447434"/>
    </source>
</evidence>
<dbReference type="Gene3D" id="3.30.70.330">
    <property type="match status" value="1"/>
</dbReference>
<comment type="caution">
    <text evidence="2">The sequence shown here is derived from an EMBL/GenBank/DDBJ whole genome shotgun (WGS) entry which is preliminary data.</text>
</comment>
<sequence>MPNSLYKNTRSSIYITQFILSHFLSILHFLSNKIFLPLILSPIQDSFIHVSELRSRFFPLFSQRSSPTAPISSLPFTVAETPLSESHSFMATSTSFVHKTESKIYVKNIDENVSDEELLDNVSQCSTITSAIIMCSDKGSTPEDANKAVNTFHGSDGLRGFFCGSSLSSRDHTSPVGGG</sequence>
<evidence type="ECO:0000256" key="1">
    <source>
        <dbReference type="SAM" id="Phobius"/>
    </source>
</evidence>
<reference evidence="3" key="1">
    <citation type="journal article" date="2020" name="Nat. Commun.">
        <title>Genome sequence of the cluster root forming white lupin.</title>
        <authorList>
            <person name="Hufnagel B."/>
            <person name="Marques A."/>
            <person name="Soriano A."/>
            <person name="Marques L."/>
            <person name="Divol F."/>
            <person name="Doumas P."/>
            <person name="Sallet E."/>
            <person name="Mancinotti D."/>
            <person name="Carrere S."/>
            <person name="Marande W."/>
            <person name="Arribat S."/>
            <person name="Keller J."/>
            <person name="Huneau C."/>
            <person name="Blein T."/>
            <person name="Aime D."/>
            <person name="Laguerre M."/>
            <person name="Taylor J."/>
            <person name="Schubert V."/>
            <person name="Nelson M."/>
            <person name="Geu-Flores F."/>
            <person name="Crespi M."/>
            <person name="Gallardo-Guerrero K."/>
            <person name="Delaux P.-M."/>
            <person name="Salse J."/>
            <person name="Berges H."/>
            <person name="Guyot R."/>
            <person name="Gouzy J."/>
            <person name="Peret B."/>
        </authorList>
    </citation>
    <scope>NUCLEOTIDE SEQUENCE [LARGE SCALE GENOMIC DNA]</scope>
    <source>
        <strain evidence="3">cv. Amiga</strain>
    </source>
</reference>
<dbReference type="InterPro" id="IPR012677">
    <property type="entry name" value="Nucleotide-bd_a/b_plait_sf"/>
</dbReference>
<dbReference type="OrthoDB" id="439808at2759"/>
<dbReference type="SUPFAM" id="SSF54928">
    <property type="entry name" value="RNA-binding domain, RBD"/>
    <property type="match status" value="1"/>
</dbReference>
<dbReference type="InterPro" id="IPR035979">
    <property type="entry name" value="RBD_domain_sf"/>
</dbReference>
<proteinExistence type="predicted"/>